<organism evidence="3 4">
    <name type="scientific">Gonapodya prolifera (strain JEL478)</name>
    <name type="common">Monoblepharis prolifera</name>
    <dbReference type="NCBI Taxonomy" id="1344416"/>
    <lineage>
        <taxon>Eukaryota</taxon>
        <taxon>Fungi</taxon>
        <taxon>Fungi incertae sedis</taxon>
        <taxon>Chytridiomycota</taxon>
        <taxon>Chytridiomycota incertae sedis</taxon>
        <taxon>Monoblepharidomycetes</taxon>
        <taxon>Monoblepharidales</taxon>
        <taxon>Gonapodyaceae</taxon>
        <taxon>Gonapodya</taxon>
    </lineage>
</organism>
<dbReference type="OMA" id="TYEHQAV"/>
<keyword evidence="1" id="KW-1133">Transmembrane helix</keyword>
<feature type="transmembrane region" description="Helical" evidence="1">
    <location>
        <begin position="51"/>
        <end position="74"/>
    </location>
</feature>
<keyword evidence="1" id="KW-0812">Transmembrane</keyword>
<dbReference type="GO" id="GO:0000329">
    <property type="term" value="C:fungal-type vacuole membrane"/>
    <property type="evidence" value="ECO:0007669"/>
    <property type="project" value="InterPro"/>
</dbReference>
<protein>
    <recommendedName>
        <fullName evidence="2">Tag1-like fifth Ig-like domain-containing protein</fullName>
    </recommendedName>
</protein>
<name>A0A139AVG3_GONPJ</name>
<reference evidence="3 4" key="1">
    <citation type="journal article" date="2015" name="Genome Biol. Evol.">
        <title>Phylogenomic analyses indicate that early fungi evolved digesting cell walls of algal ancestors of land plants.</title>
        <authorList>
            <person name="Chang Y."/>
            <person name="Wang S."/>
            <person name="Sekimoto S."/>
            <person name="Aerts A.L."/>
            <person name="Choi C."/>
            <person name="Clum A."/>
            <person name="LaButti K.M."/>
            <person name="Lindquist E.A."/>
            <person name="Yee Ngan C."/>
            <person name="Ohm R.A."/>
            <person name="Salamov A.A."/>
            <person name="Grigoriev I.V."/>
            <person name="Spatafora J.W."/>
            <person name="Berbee M.L."/>
        </authorList>
    </citation>
    <scope>NUCLEOTIDE SEQUENCE [LARGE SCALE GENOMIC DNA]</scope>
    <source>
        <strain evidence="3 4">JEL478</strain>
    </source>
</reference>
<dbReference type="PANTHER" id="PTHR35895:SF1">
    <property type="entry name" value="LIPID-BINDING SERUM GLYCOPROTEIN C-TERMINAL DOMAIN-CONTAINING PROTEIN"/>
    <property type="match status" value="1"/>
</dbReference>
<dbReference type="Pfam" id="PF12505">
    <property type="entry name" value="DUF3712"/>
    <property type="match status" value="4"/>
</dbReference>
<keyword evidence="4" id="KW-1185">Reference proteome</keyword>
<evidence type="ECO:0000313" key="4">
    <source>
        <dbReference type="Proteomes" id="UP000070544"/>
    </source>
</evidence>
<dbReference type="Proteomes" id="UP000070544">
    <property type="component" value="Unassembled WGS sequence"/>
</dbReference>
<evidence type="ECO:0000313" key="3">
    <source>
        <dbReference type="EMBL" id="KXS20722.1"/>
    </source>
</evidence>
<dbReference type="InterPro" id="IPR046368">
    <property type="entry name" value="Tag1"/>
</dbReference>
<dbReference type="InterPro" id="IPR022185">
    <property type="entry name" value="DUF3712"/>
</dbReference>
<evidence type="ECO:0000256" key="1">
    <source>
        <dbReference type="SAM" id="Phobius"/>
    </source>
</evidence>
<keyword evidence="1" id="KW-0472">Membrane</keyword>
<dbReference type="EMBL" id="KQ965734">
    <property type="protein sequence ID" value="KXS20722.1"/>
    <property type="molecule type" value="Genomic_DNA"/>
</dbReference>
<proteinExistence type="predicted"/>
<evidence type="ECO:0000259" key="2">
    <source>
        <dbReference type="Pfam" id="PF26153"/>
    </source>
</evidence>
<dbReference type="Pfam" id="PF26153">
    <property type="entry name" value="LEA-2L_5"/>
    <property type="match status" value="1"/>
</dbReference>
<dbReference type="OrthoDB" id="10039566at2759"/>
<feature type="domain" description="Tag1-like fifth Ig-like" evidence="2">
    <location>
        <begin position="1078"/>
        <end position="1168"/>
    </location>
</feature>
<dbReference type="PANTHER" id="PTHR35895">
    <property type="entry name" value="CHROMOSOME 16, WHOLE GENOME SHOTGUN SEQUENCE"/>
    <property type="match status" value="1"/>
</dbReference>
<dbReference type="STRING" id="1344416.A0A139AVG3"/>
<dbReference type="InterPro" id="IPR059066">
    <property type="entry name" value="Ig_Tag1-like_5th"/>
</dbReference>
<gene>
    <name evidence="3" type="ORF">M427DRAFT_27841</name>
</gene>
<accession>A0A139AVG3</accession>
<sequence length="1632" mass="170526">MKRDTSVSALMPEDAGSGHVDEKDYLVGDAYRGGSQNAFQEKVWSNKKRRYAFLCCLVTIVGVVIIVPIALLVIAPKIAQSAIDGSKIQFTAATISDPRNDAFTLRTVGSIADTGPFSARITFPSGITVSYKGLQIANLPMEPVDASAGSGAKIDSTIKGTVLNATAFGAFSKEMVMLPSFDWRLQGPVTVSALGRTFENLVMDKTITFPGFGGLKNVSIVSFDLPGNDPSGGIAIVIQTLLVDPSTIGIEMGNLTFDVALGGNVIGTSLSPNTTISPGPNLLKMTGRLAPGASQSQISQMFTDFIGGRDTRLSVIGSDIRPADPSKPPVTWLQQAFIGLALEVTLPANKSNIITGVETQTFVMSFDPANPWAPKMTSPGVITHLNMPFAFPLEISSVNMVISLLEDGATMANISSGWVPATSKFTGIQGTMAVDLMNGSIVIPTSQQAAFADFLKTTLYATGNVPTPVSIVADSVATTAVGNVTISGITYKTDLNLVGIQGLAASPVEILAFDIIGGTTEYMTMALTTKIVNPSNVEIAQNSDVTFDMVYNGQVVGTVTLPNLTLKIGENVVNATARFSPKTVEAKAAGSELIAAYIGGKDATVSIQGSPNSTVIAPLVPALSSIKLSSTLPGLKSKLMVNSRFMLTPTTATDLIAVAGFDAMNPTSAPLSITHVTGQLLRAGNVLGTMDLDVNFTIPAHSTARSPTLNTKILLNQNSADAIVDALNGNLTVDIQVSTLRIKVGEYVSDTTYTQTGVATSLEDPAGGTVAGKNNLIVGLETGNFYMSFDPANPWRPTMSSPNIVTKLKLPFIFPMDVNQVRMAIDMNGGLAQIVTDWVPSTSSFSGYDGSVTTDLTNGILQIPTEKQGAFAEFLKSTLFGSGVVPLPVNVIADTRATTPAGTVAITGVPYATSLQLRGLQGLASSPVQILAFDIVGGTPEYMSMKLTTKIVNPSNIQLAQNSDAVFQMLYLGQVVGTVTLPNLTLLIGDNVVSATAKLQPQTPEAVAAASQLVGAYIGGKDATVQIAGFSGSTVIPPLAPALSSLSLSSVLPATKEKLLLNSRFQLTPTSYLDLVAKAGFDAYNPTTVDLALTHVTAELIYQGSVIATIDSDMSIAIPAKGSVRSPTLDTKINLIPAAAQAIVDALSGTLNVTIKASVLRIKVGDYSIDSTYSQDNVAVSFEDPAGGTPASKNGIITSVETTSFVLAFDPSNPWSPKMSSPNVVSHVHMPFVFPLEIQQVQMTINMLAAAGSNTTLATIASGWQPATSNINGADGTMTTNLKDGVLTVPAATQSAFAALLKAILYATGPVPLPVAINANAQAHTVAGDVTITDIPFSTELTLQGMQGLAAQPVQILEFKIVGGTAAGMQIALTNRIFNPSNVEIQHNSDVMFHMTFQNEVVGTVTLPNLNLKVGENIVAATAIFNPQTDSAKAAGKILNSAYVGGGNSTVGIAGFAGSTVLGPLVPAFNGLTLTTSLAGITDKLLINSRFAIDLVNIKGQSGFSAYNPTDATMTITHLTADIIWQGYTLTKMDADTNIVLPPKSKVKSPLIPVGIDLTETAVAAVLQMLLGTLDVTVTSPSMRISIGGYPIEVSYTQDNVHVTYIEINPDSGIEYLVDPDTGLETVPYPDI</sequence>